<reference evidence="2 3" key="1">
    <citation type="journal article" date="2010" name="Science">
        <title>Genomic comparison of the ants Camponotus floridanus and Harpegnathos saltator.</title>
        <authorList>
            <person name="Bonasio R."/>
            <person name="Zhang G."/>
            <person name="Ye C."/>
            <person name="Mutti N.S."/>
            <person name="Fang X."/>
            <person name="Qin N."/>
            <person name="Donahue G."/>
            <person name="Yang P."/>
            <person name="Li Q."/>
            <person name="Li C."/>
            <person name="Zhang P."/>
            <person name="Huang Z."/>
            <person name="Berger S.L."/>
            <person name="Reinberg D."/>
            <person name="Wang J."/>
            <person name="Liebig J."/>
        </authorList>
    </citation>
    <scope>NUCLEOTIDE SEQUENCE [LARGE SCALE GENOMIC DNA]</scope>
    <source>
        <strain evidence="2 3">R22 G/1</strain>
    </source>
</reference>
<accession>E2C9P9</accession>
<organism evidence="3">
    <name type="scientific">Harpegnathos saltator</name>
    <name type="common">Jerdon's jumping ant</name>
    <dbReference type="NCBI Taxonomy" id="610380"/>
    <lineage>
        <taxon>Eukaryota</taxon>
        <taxon>Metazoa</taxon>
        <taxon>Ecdysozoa</taxon>
        <taxon>Arthropoda</taxon>
        <taxon>Hexapoda</taxon>
        <taxon>Insecta</taxon>
        <taxon>Pterygota</taxon>
        <taxon>Neoptera</taxon>
        <taxon>Endopterygota</taxon>
        <taxon>Hymenoptera</taxon>
        <taxon>Apocrita</taxon>
        <taxon>Aculeata</taxon>
        <taxon>Formicoidea</taxon>
        <taxon>Formicidae</taxon>
        <taxon>Ponerinae</taxon>
        <taxon>Ponerini</taxon>
        <taxon>Harpegnathos</taxon>
    </lineage>
</organism>
<dbReference type="PANTHER" id="PTHR47595">
    <property type="entry name" value="HEAT SHOCK 70 KDA PROTEIN 14"/>
    <property type="match status" value="1"/>
</dbReference>
<dbReference type="AlphaFoldDB" id="E2C9P9"/>
<dbReference type="EMBL" id="GL453879">
    <property type="protein sequence ID" value="EFN75331.1"/>
    <property type="molecule type" value="Genomic_DNA"/>
</dbReference>
<proteinExistence type="predicted"/>
<dbReference type="Pfam" id="PF13837">
    <property type="entry name" value="Myb_DNA-bind_4"/>
    <property type="match status" value="1"/>
</dbReference>
<name>E2C9P9_HARSA</name>
<dbReference type="OrthoDB" id="6780173at2759"/>
<dbReference type="InterPro" id="IPR044822">
    <property type="entry name" value="Myb_DNA-bind_4"/>
</dbReference>
<evidence type="ECO:0000313" key="2">
    <source>
        <dbReference type="EMBL" id="EFN75331.1"/>
    </source>
</evidence>
<dbReference type="Proteomes" id="UP000008237">
    <property type="component" value="Unassembled WGS sequence"/>
</dbReference>
<sequence length="219" mass="24584">MTSPEDAVKATNDADIDANKVDNDLENLSGDNFKWSNEAVLLLLEQYRQYEKDMYSGKITHKKTWEKISQVMNEKEYVVTGRQCSTRFNTMKRTYKGVKDHNKKSGNNKRTWPYFEIMDSLLEAKPYMAPLFTLSLTAASSIATENPVRCSSSCCNSSTSSTMDLDNNVPRPVAALRTPAVNQDDRSVVELTQATWTQADVALRFKITSQLSGAILCSV</sequence>
<protein>
    <recommendedName>
        <fullName evidence="1">Myb/SANT-like DNA-binding domain-containing protein</fullName>
    </recommendedName>
</protein>
<dbReference type="Gene3D" id="1.10.10.60">
    <property type="entry name" value="Homeodomain-like"/>
    <property type="match status" value="1"/>
</dbReference>
<feature type="domain" description="Myb/SANT-like DNA-binding" evidence="1">
    <location>
        <begin position="34"/>
        <end position="121"/>
    </location>
</feature>
<gene>
    <name evidence="2" type="ORF">EAI_03958</name>
</gene>
<evidence type="ECO:0000259" key="1">
    <source>
        <dbReference type="Pfam" id="PF13837"/>
    </source>
</evidence>
<dbReference type="InParanoid" id="E2C9P9"/>
<evidence type="ECO:0000313" key="3">
    <source>
        <dbReference type="Proteomes" id="UP000008237"/>
    </source>
</evidence>
<dbReference type="PANTHER" id="PTHR47595:SF1">
    <property type="entry name" value="MYB_SANT-LIKE DNA-BINDING DOMAIN-CONTAINING PROTEIN"/>
    <property type="match status" value="1"/>
</dbReference>
<keyword evidence="3" id="KW-1185">Reference proteome</keyword>